<organism evidence="2 3">
    <name type="scientific">Owenia fusiformis</name>
    <name type="common">Polychaete worm</name>
    <dbReference type="NCBI Taxonomy" id="6347"/>
    <lineage>
        <taxon>Eukaryota</taxon>
        <taxon>Metazoa</taxon>
        <taxon>Spiralia</taxon>
        <taxon>Lophotrochozoa</taxon>
        <taxon>Annelida</taxon>
        <taxon>Polychaeta</taxon>
        <taxon>Sedentaria</taxon>
        <taxon>Canalipalpata</taxon>
        <taxon>Sabellida</taxon>
        <taxon>Oweniida</taxon>
        <taxon>Oweniidae</taxon>
        <taxon>Owenia</taxon>
    </lineage>
</organism>
<dbReference type="Proteomes" id="UP000749559">
    <property type="component" value="Unassembled WGS sequence"/>
</dbReference>
<dbReference type="Gene3D" id="3.60.10.10">
    <property type="entry name" value="Endonuclease/exonuclease/phosphatase"/>
    <property type="match status" value="1"/>
</dbReference>
<evidence type="ECO:0000313" key="3">
    <source>
        <dbReference type="Proteomes" id="UP000749559"/>
    </source>
</evidence>
<accession>A0A8S4NTR3</accession>
<comment type="caution">
    <text evidence="2">The sequence shown here is derived from an EMBL/GenBank/DDBJ whole genome shotgun (WGS) entry which is preliminary data.</text>
</comment>
<dbReference type="AlphaFoldDB" id="A0A8S4NTR3"/>
<evidence type="ECO:0000313" key="2">
    <source>
        <dbReference type="EMBL" id="CAH1785187.1"/>
    </source>
</evidence>
<proteinExistence type="predicted"/>
<reference evidence="2" key="1">
    <citation type="submission" date="2022-03" db="EMBL/GenBank/DDBJ databases">
        <authorList>
            <person name="Martin C."/>
        </authorList>
    </citation>
    <scope>NUCLEOTIDE SEQUENCE</scope>
</reference>
<dbReference type="InterPro" id="IPR036691">
    <property type="entry name" value="Endo/exonu/phosph_ase_sf"/>
</dbReference>
<dbReference type="OrthoDB" id="6146264at2759"/>
<protein>
    <submittedName>
        <fullName evidence="2">Uncharacterized protein</fullName>
    </submittedName>
</protein>
<feature type="non-terminal residue" evidence="2">
    <location>
        <position position="254"/>
    </location>
</feature>
<name>A0A8S4NTR3_OWEFU</name>
<feature type="region of interest" description="Disordered" evidence="1">
    <location>
        <begin position="1"/>
        <end position="20"/>
    </location>
</feature>
<keyword evidence="3" id="KW-1185">Reference proteome</keyword>
<sequence length="254" mass="29308">GIGKFTYHGKSGKTKTSISDTNNTNGKTVIDYVVAQPSVFPLFSDFEIMNLRVESDHTPLHFSLDILDNQKEVTMKTNEILNPFTCFKWDKNKKFEFKSKLENTYSEILLDDFFSDIANCNLTSDDLTSKLLDVVNYASTGIFETKTTKSRTSKFPVNPWFSDKCKDLKAKVHKIIKENPESVDLELLTKEYHRVKQCEKRKYSSNLCKSLLEYKSKNPTKYWNLINSTSSKPLNDIPIPPEELLEYFKKLSLP</sequence>
<feature type="non-terminal residue" evidence="2">
    <location>
        <position position="1"/>
    </location>
</feature>
<gene>
    <name evidence="2" type="ORF">OFUS_LOCUS11285</name>
</gene>
<dbReference type="SUPFAM" id="SSF56219">
    <property type="entry name" value="DNase I-like"/>
    <property type="match status" value="1"/>
</dbReference>
<evidence type="ECO:0000256" key="1">
    <source>
        <dbReference type="SAM" id="MobiDB-lite"/>
    </source>
</evidence>
<dbReference type="EMBL" id="CAIIXF020000005">
    <property type="protein sequence ID" value="CAH1785187.1"/>
    <property type="molecule type" value="Genomic_DNA"/>
</dbReference>